<reference evidence="1" key="1">
    <citation type="journal article" date="2013" name="Environ. Microbiol.">
        <title>Microbiota from the distal guts of lean and obese adolescents exhibit partial functional redundancy besides clear differences in community structure.</title>
        <authorList>
            <person name="Ferrer M."/>
            <person name="Ruiz A."/>
            <person name="Lanza F."/>
            <person name="Haange S.B."/>
            <person name="Oberbach A."/>
            <person name="Till H."/>
            <person name="Bargiela R."/>
            <person name="Campoy C."/>
            <person name="Segura M.T."/>
            <person name="Richter M."/>
            <person name="von Bergen M."/>
            <person name="Seifert J."/>
            <person name="Suarez A."/>
        </authorList>
    </citation>
    <scope>NUCLEOTIDE SEQUENCE</scope>
</reference>
<gene>
    <name evidence="1" type="ORF">LEA_16969</name>
</gene>
<evidence type="ECO:0000313" key="1">
    <source>
        <dbReference type="EMBL" id="EKC52288.1"/>
    </source>
</evidence>
<proteinExistence type="predicted"/>
<dbReference type="GO" id="GO:0003964">
    <property type="term" value="F:RNA-directed DNA polymerase activity"/>
    <property type="evidence" value="ECO:0007669"/>
    <property type="project" value="UniProtKB-KW"/>
</dbReference>
<keyword evidence="1" id="KW-0695">RNA-directed DNA polymerase</keyword>
<organism evidence="1">
    <name type="scientific">human gut metagenome</name>
    <dbReference type="NCBI Taxonomy" id="408170"/>
    <lineage>
        <taxon>unclassified sequences</taxon>
        <taxon>metagenomes</taxon>
        <taxon>organismal metagenomes</taxon>
    </lineage>
</organism>
<keyword evidence="1" id="KW-0808">Transferase</keyword>
<dbReference type="EMBL" id="AJWY01011608">
    <property type="protein sequence ID" value="EKC52288.1"/>
    <property type="molecule type" value="Genomic_DNA"/>
</dbReference>
<dbReference type="AlphaFoldDB" id="K1S3Z4"/>
<name>K1S3Z4_9ZZZZ</name>
<comment type="caution">
    <text evidence="1">The sequence shown here is derived from an EMBL/GenBank/DDBJ whole genome shotgun (WGS) entry which is preliminary data.</text>
</comment>
<keyword evidence="1" id="KW-0548">Nucleotidyltransferase</keyword>
<protein>
    <submittedName>
        <fullName evidence="1">RNA-directed DNA polymerase (Reverse transcriptase)</fullName>
    </submittedName>
</protein>
<sequence>MNTKSQIVPFRMGLCYLGFHHYVTSNGEYIRKLRGDKKRKTQKKVRKWVKAVNDRKMSELEFQVKYLSCKDHMLHGDCVKLCHSVDLDIEKRMKAR</sequence>
<accession>K1S3Z4</accession>